<evidence type="ECO:0000313" key="2">
    <source>
        <dbReference type="Proteomes" id="UP000007077"/>
    </source>
</evidence>
<reference evidence="2" key="2">
    <citation type="submission" date="2010-02" db="EMBL/GenBank/DDBJ databases">
        <title>Complete genome sequence of Marinobacter adhaerens type strain (HP15).</title>
        <authorList>
            <person name="Gaerdes A.A.M."/>
            <person name="Kaeppel E."/>
            <person name="Shezad A."/>
            <person name="Seebah S."/>
            <person name="Teeling H."/>
            <person name="Yarza P."/>
            <person name="Gloeckner F.O."/>
            <person name="Ullrich M.S."/>
        </authorList>
    </citation>
    <scope>NUCLEOTIDE SEQUENCE [LARGE SCALE GENOMIC DNA]</scope>
    <source>
        <strain evidence="2">DSM 23420 / HP15</strain>
    </source>
</reference>
<dbReference type="KEGG" id="mad:HP15_624"/>
<dbReference type="PATRIC" id="fig|225937.3.peg.631"/>
<name>E4PP76_MARAH</name>
<reference evidence="1 2" key="1">
    <citation type="journal article" date="2010" name="Stand. Genomic Sci.">
        <title>Complete genome sequence of Marinobacter adhaerens type strain (HP15), a diatom-interacting marine microorganism.</title>
        <authorList>
            <person name="Gardes A."/>
            <person name="Kaeppel E."/>
            <person name="Shehzad A."/>
            <person name="Seebah S."/>
            <person name="Teeling H."/>
            <person name="Yarza P."/>
            <person name="Glockner F.O."/>
            <person name="Grossart H.P."/>
            <person name="Ullrich M.S."/>
        </authorList>
    </citation>
    <scope>NUCLEOTIDE SEQUENCE [LARGE SCALE GENOMIC DNA]</scope>
    <source>
        <strain evidence="2">DSM 23420 / HP15</strain>
    </source>
</reference>
<dbReference type="EMBL" id="CP001978">
    <property type="protein sequence ID" value="ADP96388.1"/>
    <property type="molecule type" value="Genomic_DNA"/>
</dbReference>
<protein>
    <submittedName>
        <fullName evidence="1">Uncharacterized protein</fullName>
    </submittedName>
</protein>
<dbReference type="HOGENOM" id="CLU_3100543_0_0_6"/>
<accession>E4PP76</accession>
<evidence type="ECO:0000313" key="1">
    <source>
        <dbReference type="EMBL" id="ADP96388.1"/>
    </source>
</evidence>
<proteinExistence type="predicted"/>
<dbReference type="AlphaFoldDB" id="E4PP76"/>
<dbReference type="STRING" id="225937.HP15_624"/>
<dbReference type="Proteomes" id="UP000007077">
    <property type="component" value="Chromosome"/>
</dbReference>
<gene>
    <name evidence="1" type="ordered locus">HP15_624</name>
</gene>
<organism evidence="1 2">
    <name type="scientific">Marinobacter adhaerens (strain DSM 23420 / HP15)</name>
    <dbReference type="NCBI Taxonomy" id="225937"/>
    <lineage>
        <taxon>Bacteria</taxon>
        <taxon>Pseudomonadati</taxon>
        <taxon>Pseudomonadota</taxon>
        <taxon>Gammaproteobacteria</taxon>
        <taxon>Pseudomonadales</taxon>
        <taxon>Marinobacteraceae</taxon>
        <taxon>Marinobacter</taxon>
    </lineage>
</organism>
<sequence length="51" mass="6043">MYHKNDFVVTHEFSLRFKQLPFYRYGVEPATDKHESKELTAAAAGFFLLYQ</sequence>